<dbReference type="Proteomes" id="UP001241926">
    <property type="component" value="Unassembled WGS sequence"/>
</dbReference>
<protein>
    <recommendedName>
        <fullName evidence="3">XRE family transcriptional regulator</fullName>
    </recommendedName>
</protein>
<organism evidence="1 2">
    <name type="scientific">Streptomyces fuscus</name>
    <dbReference type="NCBI Taxonomy" id="3048495"/>
    <lineage>
        <taxon>Bacteria</taxon>
        <taxon>Bacillati</taxon>
        <taxon>Actinomycetota</taxon>
        <taxon>Actinomycetes</taxon>
        <taxon>Kitasatosporales</taxon>
        <taxon>Streptomycetaceae</taxon>
        <taxon>Streptomyces</taxon>
    </lineage>
</organism>
<gene>
    <name evidence="1" type="ORF">QNN03_08070</name>
</gene>
<proteinExistence type="predicted"/>
<dbReference type="EMBL" id="JASJUS010000005">
    <property type="protein sequence ID" value="MDL2076393.1"/>
    <property type="molecule type" value="Genomic_DNA"/>
</dbReference>
<keyword evidence="2" id="KW-1185">Reference proteome</keyword>
<dbReference type="RefSeq" id="WP_285431480.1">
    <property type="nucleotide sequence ID" value="NZ_JASJUS010000005.1"/>
</dbReference>
<evidence type="ECO:0000313" key="1">
    <source>
        <dbReference type="EMBL" id="MDL2076393.1"/>
    </source>
</evidence>
<reference evidence="1 2" key="1">
    <citation type="submission" date="2023-05" db="EMBL/GenBank/DDBJ databases">
        <title>Streptomyces fuscus sp. nov., a brown-black pigment producing actinomyces isolated from dry sand of Sea duck farm.</title>
        <authorList>
            <person name="Xie J."/>
            <person name="Shen N."/>
        </authorList>
    </citation>
    <scope>NUCLEOTIDE SEQUENCE [LARGE SCALE GENOMIC DNA]</scope>
    <source>
        <strain evidence="1 2">GXMU-J15</strain>
    </source>
</reference>
<dbReference type="InterPro" id="IPR010982">
    <property type="entry name" value="Lambda_DNA-bd_dom_sf"/>
</dbReference>
<evidence type="ECO:0000313" key="2">
    <source>
        <dbReference type="Proteomes" id="UP001241926"/>
    </source>
</evidence>
<sequence length="181" mass="19845">MNRSEILDPRELGARTALPESTVRRLLKGGTPPVETVNERVCARIKALGDAYLARNGGRMSDLAAAVSAHLEISEVWARAVCDGRKIPNVTHLHRLVQFFHVDGGESFFTAPADEALNRVLLPTLRQLEQPQQDPVSALLDRYGVKGADLRAHGSVSRVQLERILEGVLRSVAPEEGDPQQ</sequence>
<evidence type="ECO:0008006" key="3">
    <source>
        <dbReference type="Google" id="ProtNLM"/>
    </source>
</evidence>
<name>A0ABT7IYG4_9ACTN</name>
<comment type="caution">
    <text evidence="1">The sequence shown here is derived from an EMBL/GenBank/DDBJ whole genome shotgun (WGS) entry which is preliminary data.</text>
</comment>
<accession>A0ABT7IYG4</accession>
<dbReference type="Gene3D" id="1.10.260.40">
    <property type="entry name" value="lambda repressor-like DNA-binding domains"/>
    <property type="match status" value="1"/>
</dbReference>